<protein>
    <submittedName>
        <fullName evidence="6">Integrin alpha-L isoform X2</fullName>
    </submittedName>
</protein>
<dbReference type="InterPro" id="IPR048285">
    <property type="entry name" value="Integrin_alpha_Ig-like_2"/>
</dbReference>
<dbReference type="InterPro" id="IPR032695">
    <property type="entry name" value="Integrin_dom_sf"/>
</dbReference>
<evidence type="ECO:0000256" key="4">
    <source>
        <dbReference type="ARBA" id="ARBA00023180"/>
    </source>
</evidence>
<dbReference type="EMBL" id="MU577524">
    <property type="protein sequence ID" value="KAI5609507.1"/>
    <property type="molecule type" value="Genomic_DNA"/>
</dbReference>
<dbReference type="GO" id="GO:0008305">
    <property type="term" value="C:integrin complex"/>
    <property type="evidence" value="ECO:0007669"/>
    <property type="project" value="TreeGrafter"/>
</dbReference>
<proteinExistence type="predicted"/>
<sequence length="102" mass="11283">VPFQINCKNRSCVSDLQLDFSFQNKTLLVVDQASFIIHVTLQNKGDDSFNTSVVLLYPPGLSLSVFKTIKVQHSFTHTLLISLFIRLSAVSDSGSDCDSESD</sequence>
<feature type="non-terminal residue" evidence="6">
    <location>
        <position position="1"/>
    </location>
</feature>
<organism evidence="6 7">
    <name type="scientific">Silurus asotus</name>
    <name type="common">Amur catfish</name>
    <name type="synonym">Parasilurus asotus</name>
    <dbReference type="NCBI Taxonomy" id="30991"/>
    <lineage>
        <taxon>Eukaryota</taxon>
        <taxon>Metazoa</taxon>
        <taxon>Chordata</taxon>
        <taxon>Craniata</taxon>
        <taxon>Vertebrata</taxon>
        <taxon>Euteleostomi</taxon>
        <taxon>Actinopterygii</taxon>
        <taxon>Neopterygii</taxon>
        <taxon>Teleostei</taxon>
        <taxon>Ostariophysi</taxon>
        <taxon>Siluriformes</taxon>
        <taxon>Siluridae</taxon>
        <taxon>Silurus</taxon>
    </lineage>
</organism>
<dbReference type="GO" id="GO:0007229">
    <property type="term" value="P:integrin-mediated signaling pathway"/>
    <property type="evidence" value="ECO:0007669"/>
    <property type="project" value="UniProtKB-KW"/>
</dbReference>
<dbReference type="Gene3D" id="2.60.40.1510">
    <property type="entry name" value="ntegrin, alpha v. Chain A, domain 3"/>
    <property type="match status" value="1"/>
</dbReference>
<name>A0AAD5FBH9_SILAS</name>
<dbReference type="GO" id="GO:0033627">
    <property type="term" value="P:cell adhesion mediated by integrin"/>
    <property type="evidence" value="ECO:0007669"/>
    <property type="project" value="TreeGrafter"/>
</dbReference>
<dbReference type="AlphaFoldDB" id="A0AAD5FBH9"/>
<dbReference type="GO" id="GO:0098609">
    <property type="term" value="P:cell-cell adhesion"/>
    <property type="evidence" value="ECO:0007669"/>
    <property type="project" value="TreeGrafter"/>
</dbReference>
<evidence type="ECO:0000256" key="3">
    <source>
        <dbReference type="ARBA" id="ARBA00023136"/>
    </source>
</evidence>
<dbReference type="Pfam" id="PF20805">
    <property type="entry name" value="Integrin_A_Ig_2"/>
    <property type="match status" value="1"/>
</dbReference>
<evidence type="ECO:0000259" key="5">
    <source>
        <dbReference type="Pfam" id="PF20805"/>
    </source>
</evidence>
<reference evidence="6" key="1">
    <citation type="submission" date="2018-07" db="EMBL/GenBank/DDBJ databases">
        <title>Comparative genomics of catfishes provides insights into carnivory and benthic adaptation.</title>
        <authorList>
            <person name="Zhang Y."/>
            <person name="Wang D."/>
            <person name="Peng Z."/>
            <person name="Zheng S."/>
            <person name="Shao F."/>
            <person name="Tao W."/>
        </authorList>
    </citation>
    <scope>NUCLEOTIDE SEQUENCE</scope>
    <source>
        <strain evidence="6">Chongqing</strain>
    </source>
</reference>
<accession>A0AAD5FBH9</accession>
<dbReference type="Proteomes" id="UP001205998">
    <property type="component" value="Unassembled WGS sequence"/>
</dbReference>
<comment type="caution">
    <text evidence="6">The sequence shown here is derived from an EMBL/GenBank/DDBJ whole genome shotgun (WGS) entry which is preliminary data.</text>
</comment>
<keyword evidence="2 6" id="KW-0401">Integrin</keyword>
<dbReference type="PANTHER" id="PTHR23220:SF84">
    <property type="entry name" value="INTEGRIN ALPHA-L"/>
    <property type="match status" value="1"/>
</dbReference>
<keyword evidence="7" id="KW-1185">Reference proteome</keyword>
<feature type="domain" description="Integrin alpha second immunoglobulin-like" evidence="5">
    <location>
        <begin position="7"/>
        <end position="67"/>
    </location>
</feature>
<dbReference type="GO" id="GO:0005178">
    <property type="term" value="F:integrin binding"/>
    <property type="evidence" value="ECO:0007669"/>
    <property type="project" value="TreeGrafter"/>
</dbReference>
<gene>
    <name evidence="6" type="ORF">C0J50_12142</name>
</gene>
<dbReference type="GO" id="GO:0007160">
    <property type="term" value="P:cell-matrix adhesion"/>
    <property type="evidence" value="ECO:0007669"/>
    <property type="project" value="TreeGrafter"/>
</dbReference>
<keyword evidence="3" id="KW-0472">Membrane</keyword>
<evidence type="ECO:0000313" key="6">
    <source>
        <dbReference type="EMBL" id="KAI5609507.1"/>
    </source>
</evidence>
<dbReference type="GO" id="GO:0009897">
    <property type="term" value="C:external side of plasma membrane"/>
    <property type="evidence" value="ECO:0007669"/>
    <property type="project" value="TreeGrafter"/>
</dbReference>
<evidence type="ECO:0000256" key="2">
    <source>
        <dbReference type="ARBA" id="ARBA00023037"/>
    </source>
</evidence>
<keyword evidence="4" id="KW-0325">Glycoprotein</keyword>
<dbReference type="SUPFAM" id="SSF69179">
    <property type="entry name" value="Integrin domains"/>
    <property type="match status" value="1"/>
</dbReference>
<comment type="subcellular location">
    <subcellularLocation>
        <location evidence="1">Membrane</location>
        <topology evidence="1">Single-pass type I membrane protein</topology>
    </subcellularLocation>
</comment>
<evidence type="ECO:0000313" key="7">
    <source>
        <dbReference type="Proteomes" id="UP001205998"/>
    </source>
</evidence>
<dbReference type="PANTHER" id="PTHR23220">
    <property type="entry name" value="INTEGRIN ALPHA"/>
    <property type="match status" value="1"/>
</dbReference>
<evidence type="ECO:0000256" key="1">
    <source>
        <dbReference type="ARBA" id="ARBA00004479"/>
    </source>
</evidence>